<dbReference type="PANTHER" id="PTHR47424">
    <property type="entry name" value="REGULATORY PROTEIN GAL4"/>
    <property type="match status" value="1"/>
</dbReference>
<evidence type="ECO:0000259" key="7">
    <source>
        <dbReference type="PROSITE" id="PS50048"/>
    </source>
</evidence>
<dbReference type="PROSITE" id="PS50048">
    <property type="entry name" value="ZN2_CY6_FUNGAL_2"/>
    <property type="match status" value="1"/>
</dbReference>
<keyword evidence="3" id="KW-0238">DNA-binding</keyword>
<evidence type="ECO:0000256" key="1">
    <source>
        <dbReference type="ARBA" id="ARBA00022723"/>
    </source>
</evidence>
<evidence type="ECO:0000256" key="5">
    <source>
        <dbReference type="ARBA" id="ARBA00023242"/>
    </source>
</evidence>
<dbReference type="CDD" id="cd12148">
    <property type="entry name" value="fungal_TF_MHR"/>
    <property type="match status" value="1"/>
</dbReference>
<dbReference type="GO" id="GO:0008270">
    <property type="term" value="F:zinc ion binding"/>
    <property type="evidence" value="ECO:0007669"/>
    <property type="project" value="InterPro"/>
</dbReference>
<comment type="caution">
    <text evidence="8">The sequence shown here is derived from an EMBL/GenBank/DDBJ whole genome shotgun (WGS) entry which is preliminary data.</text>
</comment>
<dbReference type="InterPro" id="IPR036864">
    <property type="entry name" value="Zn2-C6_fun-type_DNA-bd_sf"/>
</dbReference>
<dbReference type="AlphaFoldDB" id="A0A3D8QH04"/>
<dbReference type="PROSITE" id="PS00463">
    <property type="entry name" value="ZN2_CY6_FUNGAL_1"/>
    <property type="match status" value="1"/>
</dbReference>
<name>A0A3D8QH04_9HELO</name>
<organism evidence="8 9">
    <name type="scientific">Coleophoma cylindrospora</name>
    <dbReference type="NCBI Taxonomy" id="1849047"/>
    <lineage>
        <taxon>Eukaryota</taxon>
        <taxon>Fungi</taxon>
        <taxon>Dikarya</taxon>
        <taxon>Ascomycota</taxon>
        <taxon>Pezizomycotina</taxon>
        <taxon>Leotiomycetes</taxon>
        <taxon>Helotiales</taxon>
        <taxon>Dermateaceae</taxon>
        <taxon>Coleophoma</taxon>
    </lineage>
</organism>
<dbReference type="SMART" id="SM00906">
    <property type="entry name" value="Fungal_trans"/>
    <property type="match status" value="1"/>
</dbReference>
<evidence type="ECO:0000256" key="2">
    <source>
        <dbReference type="ARBA" id="ARBA00023015"/>
    </source>
</evidence>
<sequence>MKAQAVNPAYHDPEISRPPRKRQRVPVACRPCRERKTRCTGERPFCSACVRRSLQGACDYEDGPPKPQKHINDLKDRIKELERGLNLETQSHVTGTYQHASNHRAPSHDNISGEPRSSGGRPTLPCEKHDRVDALGTVLSLDGADGFYGDSSTIAFVSQVKDAANIELPATRSADALHAENDRQPPIKSLQPALSYHDTSIFTLPPRNDADDFMYCFWEFIYPLFPVVHKPTVSALYKQLWTSKDVQDSTIGTDLDSMAFYSILNLIFALGCQFSTLVPSDQKVERANEFYEKSKALLVVNILDAMHLPLVQALLLTGIYLQSTKHANRCWNVVGLAIRVGQGLGLHIDGARPHSINQVETEMRRRIWHTCVMLDRLLAMTFGRPTTIPRTWNVERPSMIDDEYLLQDGTASQPRGLPSRLGLFCYSIELFEILDEILAAFYVHDNGKLVPLNDKKEKKAANWLTAVLTLNSSLDEFLKKLPDILRPRLESASRQEDVPHITLQANVLYGRFLYTRILLLRPVLLKRAQENIITKHQPTERIVEPQLQYEMATTACVLCVSTAHKLIAQIHENVDSLYQSSAWHSVYLTFAASTVLIAAHLCGLRNTTIDAAAFGVSEDRSMVILEHYSRQVPSAGQAKLVLRALKNRIAQSSTDCPDGKLCFAAQEDLVQPSAPGEGSVPLAPKLGNTALDNMFLQDSSQGGLEGIANISDTWFTEQFINFDWLNSPWEQSIFNF</sequence>
<evidence type="ECO:0000313" key="9">
    <source>
        <dbReference type="Proteomes" id="UP000256645"/>
    </source>
</evidence>
<dbReference type="GO" id="GO:0000981">
    <property type="term" value="F:DNA-binding transcription factor activity, RNA polymerase II-specific"/>
    <property type="evidence" value="ECO:0007669"/>
    <property type="project" value="InterPro"/>
</dbReference>
<feature type="domain" description="Zn(2)-C6 fungal-type" evidence="7">
    <location>
        <begin position="28"/>
        <end position="60"/>
    </location>
</feature>
<reference evidence="8 9" key="1">
    <citation type="journal article" date="2018" name="IMA Fungus">
        <title>IMA Genome-F 9: Draft genome sequence of Annulohypoxylon stygium, Aspergillus mulundensis, Berkeleyomyces basicola (syn. Thielaviopsis basicola), Ceratocystis smalleyi, two Cercospora beticola strains, Coleophoma cylindrospora, Fusarium fracticaudum, Phialophora cf. hyalina, and Morchella septimelata.</title>
        <authorList>
            <person name="Wingfield B.D."/>
            <person name="Bills G.F."/>
            <person name="Dong Y."/>
            <person name="Huang W."/>
            <person name="Nel W.J."/>
            <person name="Swalarsk-Parry B.S."/>
            <person name="Vaghefi N."/>
            <person name="Wilken P.M."/>
            <person name="An Z."/>
            <person name="de Beer Z.W."/>
            <person name="De Vos L."/>
            <person name="Chen L."/>
            <person name="Duong T.A."/>
            <person name="Gao Y."/>
            <person name="Hammerbacher A."/>
            <person name="Kikkert J.R."/>
            <person name="Li Y."/>
            <person name="Li H."/>
            <person name="Li K."/>
            <person name="Li Q."/>
            <person name="Liu X."/>
            <person name="Ma X."/>
            <person name="Naidoo K."/>
            <person name="Pethybridge S.J."/>
            <person name="Sun J."/>
            <person name="Steenkamp E.T."/>
            <person name="van der Nest M.A."/>
            <person name="van Wyk S."/>
            <person name="Wingfield M.J."/>
            <person name="Xiong C."/>
            <person name="Yue Q."/>
            <person name="Zhang X."/>
        </authorList>
    </citation>
    <scope>NUCLEOTIDE SEQUENCE [LARGE SCALE GENOMIC DNA]</scope>
    <source>
        <strain evidence="8 9">BP6252</strain>
    </source>
</reference>
<feature type="compositionally biased region" description="Polar residues" evidence="6">
    <location>
        <begin position="88"/>
        <end position="100"/>
    </location>
</feature>
<dbReference type="STRING" id="1849047.A0A3D8QH04"/>
<dbReference type="InterPro" id="IPR001138">
    <property type="entry name" value="Zn2Cys6_DnaBD"/>
</dbReference>
<proteinExistence type="predicted"/>
<dbReference type="GO" id="GO:0005634">
    <property type="term" value="C:nucleus"/>
    <property type="evidence" value="ECO:0007669"/>
    <property type="project" value="TreeGrafter"/>
</dbReference>
<dbReference type="EMBL" id="PDLM01000015">
    <property type="protein sequence ID" value="RDW61102.1"/>
    <property type="molecule type" value="Genomic_DNA"/>
</dbReference>
<protein>
    <recommendedName>
        <fullName evidence="7">Zn(2)-C6 fungal-type domain-containing protein</fullName>
    </recommendedName>
</protein>
<gene>
    <name evidence="8" type="ORF">BP6252_12485</name>
</gene>
<keyword evidence="2" id="KW-0805">Transcription regulation</keyword>
<keyword evidence="1" id="KW-0479">Metal-binding</keyword>
<keyword evidence="4" id="KW-0804">Transcription</keyword>
<evidence type="ECO:0000256" key="6">
    <source>
        <dbReference type="SAM" id="MobiDB-lite"/>
    </source>
</evidence>
<dbReference type="GO" id="GO:0006351">
    <property type="term" value="P:DNA-templated transcription"/>
    <property type="evidence" value="ECO:0007669"/>
    <property type="project" value="InterPro"/>
</dbReference>
<keyword evidence="5" id="KW-0539">Nucleus</keyword>
<dbReference type="Proteomes" id="UP000256645">
    <property type="component" value="Unassembled WGS sequence"/>
</dbReference>
<dbReference type="Gene3D" id="4.10.240.10">
    <property type="entry name" value="Zn(2)-C6 fungal-type DNA-binding domain"/>
    <property type="match status" value="1"/>
</dbReference>
<evidence type="ECO:0000256" key="3">
    <source>
        <dbReference type="ARBA" id="ARBA00023125"/>
    </source>
</evidence>
<evidence type="ECO:0000313" key="8">
    <source>
        <dbReference type="EMBL" id="RDW61102.1"/>
    </source>
</evidence>
<dbReference type="Pfam" id="PF04082">
    <property type="entry name" value="Fungal_trans"/>
    <property type="match status" value="1"/>
</dbReference>
<accession>A0A3D8QH04</accession>
<dbReference type="SMART" id="SM00066">
    <property type="entry name" value="GAL4"/>
    <property type="match status" value="1"/>
</dbReference>
<dbReference type="Pfam" id="PF00172">
    <property type="entry name" value="Zn_clus"/>
    <property type="match status" value="1"/>
</dbReference>
<dbReference type="GO" id="GO:0000978">
    <property type="term" value="F:RNA polymerase II cis-regulatory region sequence-specific DNA binding"/>
    <property type="evidence" value="ECO:0007669"/>
    <property type="project" value="TreeGrafter"/>
</dbReference>
<dbReference type="GO" id="GO:0000435">
    <property type="term" value="P:positive regulation of transcription from RNA polymerase II promoter by galactose"/>
    <property type="evidence" value="ECO:0007669"/>
    <property type="project" value="TreeGrafter"/>
</dbReference>
<evidence type="ECO:0000256" key="4">
    <source>
        <dbReference type="ARBA" id="ARBA00023163"/>
    </source>
</evidence>
<dbReference type="CDD" id="cd00067">
    <property type="entry name" value="GAL4"/>
    <property type="match status" value="1"/>
</dbReference>
<feature type="region of interest" description="Disordered" evidence="6">
    <location>
        <begin position="88"/>
        <end position="127"/>
    </location>
</feature>
<feature type="region of interest" description="Disordered" evidence="6">
    <location>
        <begin position="1"/>
        <end position="24"/>
    </location>
</feature>
<dbReference type="InterPro" id="IPR051127">
    <property type="entry name" value="Fungal_SecMet_Regulators"/>
</dbReference>
<dbReference type="PANTHER" id="PTHR47424:SF3">
    <property type="entry name" value="REGULATORY PROTEIN GAL4"/>
    <property type="match status" value="1"/>
</dbReference>
<dbReference type="OrthoDB" id="3364175at2759"/>
<dbReference type="InterPro" id="IPR007219">
    <property type="entry name" value="XnlR_reg_dom"/>
</dbReference>
<dbReference type="SUPFAM" id="SSF57701">
    <property type="entry name" value="Zn2/Cys6 DNA-binding domain"/>
    <property type="match status" value="1"/>
</dbReference>
<keyword evidence="9" id="KW-1185">Reference proteome</keyword>